<feature type="non-terminal residue" evidence="1">
    <location>
        <position position="1"/>
    </location>
</feature>
<dbReference type="SUPFAM" id="SSF56112">
    <property type="entry name" value="Protein kinase-like (PK-like)"/>
    <property type="match status" value="1"/>
</dbReference>
<evidence type="ECO:0000313" key="1">
    <source>
        <dbReference type="EMBL" id="PIT86882.1"/>
    </source>
</evidence>
<protein>
    <recommendedName>
        <fullName evidence="3">Aminoglycoside/hydroxyurea antibiotic resistance kinase</fullName>
    </recommendedName>
</protein>
<sequence length="201" mass="22609">DTKQKALLLQQAVPGVSLKSLYPANVHEVVDAYSAVVKELTSVAAPAAGNFPRVRDWLKAFDRVDATRIPQTLFQKANTLQKQLLNTADNEILLHGDLHHDNILKHGNQWLAIDPKGIIGELAFEAAAFDFIHLSELESLKIDEIQKLFCTRVSQLAEKLNIDPKRLSQWVFVRLILMALWFIEDGGDPQLPIRLAKLLFV</sequence>
<dbReference type="GO" id="GO:0016773">
    <property type="term" value="F:phosphotransferase activity, alcohol group as acceptor"/>
    <property type="evidence" value="ECO:0007669"/>
    <property type="project" value="InterPro"/>
</dbReference>
<gene>
    <name evidence="1" type="ORF">COU33_00710</name>
</gene>
<accession>A0A2M6W271</accession>
<dbReference type="EMBL" id="PFBZ01000029">
    <property type="protein sequence ID" value="PIT86882.1"/>
    <property type="molecule type" value="Genomic_DNA"/>
</dbReference>
<organism evidence="1 2">
    <name type="scientific">Candidatus Magasanikbacteria bacterium CG10_big_fil_rev_8_21_14_0_10_43_6</name>
    <dbReference type="NCBI Taxonomy" id="1974650"/>
    <lineage>
        <taxon>Bacteria</taxon>
        <taxon>Candidatus Magasanikiibacteriota</taxon>
    </lineage>
</organism>
<dbReference type="Proteomes" id="UP000229362">
    <property type="component" value="Unassembled WGS sequence"/>
</dbReference>
<comment type="caution">
    <text evidence="1">The sequence shown here is derived from an EMBL/GenBank/DDBJ whole genome shotgun (WGS) entry which is preliminary data.</text>
</comment>
<reference evidence="2" key="1">
    <citation type="submission" date="2017-09" db="EMBL/GenBank/DDBJ databases">
        <title>Depth-based differentiation of microbial function through sediment-hosted aquifers and enrichment of novel symbionts in the deep terrestrial subsurface.</title>
        <authorList>
            <person name="Probst A.J."/>
            <person name="Ladd B."/>
            <person name="Jarett J.K."/>
            <person name="Geller-Mcgrath D.E."/>
            <person name="Sieber C.M.K."/>
            <person name="Emerson J.B."/>
            <person name="Anantharaman K."/>
            <person name="Thomas B.C."/>
            <person name="Malmstrom R."/>
            <person name="Stieglmeier M."/>
            <person name="Klingl A."/>
            <person name="Woyke T."/>
            <person name="Ryan C.M."/>
            <person name="Banfield J.F."/>
        </authorList>
    </citation>
    <scope>NUCLEOTIDE SEQUENCE [LARGE SCALE GENOMIC DNA]</scope>
</reference>
<dbReference type="InterPro" id="IPR006748">
    <property type="entry name" value="NH2Glyco/OHUrea_AB-resist_kin"/>
</dbReference>
<proteinExistence type="predicted"/>
<dbReference type="Gene3D" id="1.20.58.840">
    <property type="match status" value="1"/>
</dbReference>
<dbReference type="InterPro" id="IPR011009">
    <property type="entry name" value="Kinase-like_dom_sf"/>
</dbReference>
<dbReference type="GO" id="GO:0019748">
    <property type="term" value="P:secondary metabolic process"/>
    <property type="evidence" value="ECO:0007669"/>
    <property type="project" value="InterPro"/>
</dbReference>
<evidence type="ECO:0000313" key="2">
    <source>
        <dbReference type="Proteomes" id="UP000229362"/>
    </source>
</evidence>
<name>A0A2M6W271_9BACT</name>
<dbReference type="Pfam" id="PF04655">
    <property type="entry name" value="APH_6_hur"/>
    <property type="match status" value="1"/>
</dbReference>
<dbReference type="AlphaFoldDB" id="A0A2M6W271"/>
<evidence type="ECO:0008006" key="3">
    <source>
        <dbReference type="Google" id="ProtNLM"/>
    </source>
</evidence>
<dbReference type="Gene3D" id="1.10.510.10">
    <property type="entry name" value="Transferase(Phosphotransferase) domain 1"/>
    <property type="match status" value="1"/>
</dbReference>